<accession>S7JH28</accession>
<gene>
    <name evidence="2" type="ORF">L910_1214</name>
</gene>
<sequence>MATTKKSPRKASSSYKKTKKVYVAIDKATIEYLSDFTSFQSHFANHGKKDDVKKAIIFELGERSITDIANSNEPEKLSKLFDELRVAIDSVDAYSTNFSREVLAEIGKFTNNAESGLAMAKNDIMEVWSAAFSSDYKMQYSPPRWIKEPLYAEKFAPFAEKGERYIYTGYKNQMVINSSVNNKNESSIIVTKSDIEKLVNLDFVPDESSDKSVEEQMKLNFFSVMKGRKSICSVFVPNVRTSYFAADGSRWVSEDGKRKKPTEQEIKDQSIKTYDSITYMSTPAWSISQFQDVISETALSRYRELSKVRQPGLIEFQKTIDKEADLVGIIQSKINKALSDHSLPFESSTRHNMYIPGKDRIVVMEIERFRNPILHYRTFMHELAHSTMHLLDRKINLKSDENLDFHYAIEEIIAETTSFLAVKELESQLIENYDQLQQNWKAYFEEVYRVSTNYIAGYSDDAKFKGAVQKIFDNGDGEMYCRITEISKSILQAQQVLFNGNLLGKEITPELRATKMNENMKRWVKAKERSQESSFEM</sequence>
<name>S7JH28_VIBFL</name>
<organism evidence="2 3">
    <name type="scientific">Vibrio fluvialis PG41</name>
    <dbReference type="NCBI Taxonomy" id="1336752"/>
    <lineage>
        <taxon>Bacteria</taxon>
        <taxon>Pseudomonadati</taxon>
        <taxon>Pseudomonadota</taxon>
        <taxon>Gammaproteobacteria</taxon>
        <taxon>Vibrionales</taxon>
        <taxon>Vibrionaceae</taxon>
        <taxon>Vibrio</taxon>
    </lineage>
</organism>
<evidence type="ECO:0000313" key="2">
    <source>
        <dbReference type="EMBL" id="EPP21535.1"/>
    </source>
</evidence>
<evidence type="ECO:0000313" key="3">
    <source>
        <dbReference type="Proteomes" id="UP000014854"/>
    </source>
</evidence>
<dbReference type="AlphaFoldDB" id="S7JH28"/>
<comment type="caution">
    <text evidence="2">The sequence shown here is derived from an EMBL/GenBank/DDBJ whole genome shotgun (WGS) entry which is preliminary data.</text>
</comment>
<dbReference type="PATRIC" id="fig|1336752.4.peg.3066"/>
<dbReference type="InterPro" id="IPR041459">
    <property type="entry name" value="MPTase-PolyVal"/>
</dbReference>
<dbReference type="Proteomes" id="UP000014854">
    <property type="component" value="Unassembled WGS sequence"/>
</dbReference>
<feature type="domain" description="Polyvalent protein metallopeptidase" evidence="1">
    <location>
        <begin position="338"/>
        <end position="427"/>
    </location>
</feature>
<reference evidence="2 3" key="1">
    <citation type="journal article" date="2013" name="Gut Pathog.">
        <title>Evidence of a new metabolic capacity in an emerging diarrheal pathogen: lessons from the draft genomes of Vibrio fluvialis strains PG41 and I21563.</title>
        <authorList>
            <person name="Khatri I."/>
            <person name="Mahajan S."/>
            <person name="Dureja C."/>
            <person name="Subramanian S."/>
            <person name="Raychaudhuri S."/>
        </authorList>
    </citation>
    <scope>NUCLEOTIDE SEQUENCE [LARGE SCALE GENOMIC DNA]</scope>
    <source>
        <strain evidence="2 3">PG41</strain>
    </source>
</reference>
<dbReference type="Pfam" id="PF18818">
    <property type="entry name" value="MPTase-PolyVal"/>
    <property type="match status" value="1"/>
</dbReference>
<protein>
    <recommendedName>
        <fullName evidence="1">Polyvalent protein metallopeptidase domain-containing protein</fullName>
    </recommendedName>
</protein>
<dbReference type="RefSeq" id="WP_020330708.1">
    <property type="nucleotide sequence ID" value="NZ_ASXS01000013.1"/>
</dbReference>
<proteinExistence type="predicted"/>
<evidence type="ECO:0000259" key="1">
    <source>
        <dbReference type="Pfam" id="PF18818"/>
    </source>
</evidence>
<dbReference type="EMBL" id="ASXS01000013">
    <property type="protein sequence ID" value="EPP21535.1"/>
    <property type="molecule type" value="Genomic_DNA"/>
</dbReference>